<feature type="signal peptide" evidence="1">
    <location>
        <begin position="1"/>
        <end position="29"/>
    </location>
</feature>
<accession>A0A5C5U2U1</accession>
<sequence length="181" mass="19515">METGLHRVARRLPIAGALACLLFAGCAGAEDTDTMDHKTPQQAAAEFLPQVEAVVAGLSIERESIEVRANRCEGAQGETRDDLFYVWVGLRGRAPGNDIAQQIEAAHARWQQQGWDIGRFRTLDNGGINLTATDPATGNTYTLDSGFKPAPDAYLAAFFNTPCFRSPEGKVAFGELHLPAA</sequence>
<dbReference type="Proteomes" id="UP000319980">
    <property type="component" value="Unassembled WGS sequence"/>
</dbReference>
<dbReference type="OrthoDB" id="5974258at2"/>
<evidence type="ECO:0000313" key="3">
    <source>
        <dbReference type="Proteomes" id="UP000319980"/>
    </source>
</evidence>
<name>A0A5C5U2U1_9GAMM</name>
<feature type="chain" id="PRO_5022841169" description="Lipoprotein" evidence="1">
    <location>
        <begin position="30"/>
        <end position="181"/>
    </location>
</feature>
<proteinExistence type="predicted"/>
<keyword evidence="3" id="KW-1185">Reference proteome</keyword>
<evidence type="ECO:0000256" key="1">
    <source>
        <dbReference type="SAM" id="SignalP"/>
    </source>
</evidence>
<dbReference type="EMBL" id="VOHK01000004">
    <property type="protein sequence ID" value="TWT20109.1"/>
    <property type="molecule type" value="Genomic_DNA"/>
</dbReference>
<dbReference type="PROSITE" id="PS51257">
    <property type="entry name" value="PROKAR_LIPOPROTEIN"/>
    <property type="match status" value="1"/>
</dbReference>
<comment type="caution">
    <text evidence="2">The sequence shown here is derived from an EMBL/GenBank/DDBJ whole genome shotgun (WGS) entry which is preliminary data.</text>
</comment>
<organism evidence="2 3">
    <name type="scientific">Luteimonas marina</name>
    <dbReference type="NCBI Taxonomy" id="488485"/>
    <lineage>
        <taxon>Bacteria</taxon>
        <taxon>Pseudomonadati</taxon>
        <taxon>Pseudomonadota</taxon>
        <taxon>Gammaproteobacteria</taxon>
        <taxon>Lysobacterales</taxon>
        <taxon>Lysobacteraceae</taxon>
        <taxon>Luteimonas</taxon>
    </lineage>
</organism>
<keyword evidence="1" id="KW-0732">Signal</keyword>
<gene>
    <name evidence="2" type="ORF">FQY83_10190</name>
</gene>
<protein>
    <recommendedName>
        <fullName evidence="4">Lipoprotein</fullName>
    </recommendedName>
</protein>
<evidence type="ECO:0008006" key="4">
    <source>
        <dbReference type="Google" id="ProtNLM"/>
    </source>
</evidence>
<reference evidence="2 3" key="1">
    <citation type="journal article" date="2008" name="Int. J. Syst. Evol. Microbiol.">
        <title>Luteimonas marina sp. nov., isolated from seawater.</title>
        <authorList>
            <person name="Baik K.S."/>
            <person name="Park S.C."/>
            <person name="Kim M.S."/>
            <person name="Kim E.M."/>
            <person name="Park C."/>
            <person name="Chun J."/>
            <person name="Seong C.N."/>
        </authorList>
    </citation>
    <scope>NUCLEOTIDE SEQUENCE [LARGE SCALE GENOMIC DNA]</scope>
    <source>
        <strain evidence="2 3">FR1330</strain>
    </source>
</reference>
<dbReference type="AlphaFoldDB" id="A0A5C5U2U1"/>
<evidence type="ECO:0000313" key="2">
    <source>
        <dbReference type="EMBL" id="TWT20109.1"/>
    </source>
</evidence>
<dbReference type="RefSeq" id="WP_158636479.1">
    <property type="nucleotide sequence ID" value="NZ_VOHK01000004.1"/>
</dbReference>